<dbReference type="EMBL" id="KK107721">
    <property type="protein sequence ID" value="EZA48007.1"/>
    <property type="molecule type" value="Genomic_DNA"/>
</dbReference>
<feature type="non-terminal residue" evidence="1">
    <location>
        <position position="1"/>
    </location>
</feature>
<evidence type="ECO:0000313" key="1">
    <source>
        <dbReference type="EMBL" id="EZA48007.1"/>
    </source>
</evidence>
<proteinExistence type="predicted"/>
<dbReference type="Gene3D" id="3.30.420.10">
    <property type="entry name" value="Ribonuclease H-like superfamily/Ribonuclease H"/>
    <property type="match status" value="1"/>
</dbReference>
<dbReference type="GO" id="GO:0003676">
    <property type="term" value="F:nucleic acid binding"/>
    <property type="evidence" value="ECO:0007669"/>
    <property type="project" value="InterPro"/>
</dbReference>
<dbReference type="InterPro" id="IPR036397">
    <property type="entry name" value="RNaseH_sf"/>
</dbReference>
<reference evidence="1 2" key="1">
    <citation type="journal article" date="2014" name="Curr. Biol.">
        <title>The genome of the clonal raider ant Cerapachys biroi.</title>
        <authorList>
            <person name="Oxley P.R."/>
            <person name="Ji L."/>
            <person name="Fetter-Pruneda I."/>
            <person name="McKenzie S.K."/>
            <person name="Li C."/>
            <person name="Hu H."/>
            <person name="Zhang G."/>
            <person name="Kronauer D.J."/>
        </authorList>
    </citation>
    <scope>NUCLEOTIDE SEQUENCE [LARGE SCALE GENOMIC DNA]</scope>
</reference>
<dbReference type="PANTHER" id="PTHR47326">
    <property type="entry name" value="TRANSPOSABLE ELEMENT TC3 TRANSPOSASE-LIKE PROTEIN"/>
    <property type="match status" value="1"/>
</dbReference>
<sequence length="171" mass="20210">LKIRTEQSQLTRRHAKRDYDVDDVRILAVLAAVYIDPHISTRQIARQTGVPQRTIVRSLRKKKHHPYHVTLTQALTPNDMRQRVLFCQWARQMIAHDADFFKYVLFSDESTFKNTGELNTHNYKAKNVDQMDGAPLHFARNIRHFLDQNFNGRWIGRGDPIAWPPRRFDFT</sequence>
<evidence type="ECO:0000313" key="2">
    <source>
        <dbReference type="Proteomes" id="UP000053097"/>
    </source>
</evidence>
<dbReference type="STRING" id="2015173.A0A026VW72"/>
<protein>
    <submittedName>
        <fullName evidence="1">Uncharacterized protein</fullName>
    </submittedName>
</protein>
<dbReference type="Proteomes" id="UP000053097">
    <property type="component" value="Unassembled WGS sequence"/>
</dbReference>
<dbReference type="PANTHER" id="PTHR47326:SF1">
    <property type="entry name" value="HTH PSQ-TYPE DOMAIN-CONTAINING PROTEIN"/>
    <property type="match status" value="1"/>
</dbReference>
<gene>
    <name evidence="1" type="ORF">X777_14482</name>
</gene>
<keyword evidence="2" id="KW-1185">Reference proteome</keyword>
<name>A0A026VW72_OOCBI</name>
<dbReference type="AlphaFoldDB" id="A0A026VW72"/>
<accession>A0A026VW72</accession>
<dbReference type="OrthoDB" id="7692914at2759"/>
<organism evidence="1 2">
    <name type="scientific">Ooceraea biroi</name>
    <name type="common">Clonal raider ant</name>
    <name type="synonym">Cerapachys biroi</name>
    <dbReference type="NCBI Taxonomy" id="2015173"/>
    <lineage>
        <taxon>Eukaryota</taxon>
        <taxon>Metazoa</taxon>
        <taxon>Ecdysozoa</taxon>
        <taxon>Arthropoda</taxon>
        <taxon>Hexapoda</taxon>
        <taxon>Insecta</taxon>
        <taxon>Pterygota</taxon>
        <taxon>Neoptera</taxon>
        <taxon>Endopterygota</taxon>
        <taxon>Hymenoptera</taxon>
        <taxon>Apocrita</taxon>
        <taxon>Aculeata</taxon>
        <taxon>Formicoidea</taxon>
        <taxon>Formicidae</taxon>
        <taxon>Dorylinae</taxon>
        <taxon>Ooceraea</taxon>
    </lineage>
</organism>